<evidence type="ECO:0000256" key="1">
    <source>
        <dbReference type="SAM" id="SignalP"/>
    </source>
</evidence>
<dbReference type="OrthoDB" id="6369075at2759"/>
<dbReference type="InterPro" id="IPR002557">
    <property type="entry name" value="Chitin-bd_dom"/>
</dbReference>
<keyword evidence="4" id="KW-1185">Reference proteome</keyword>
<evidence type="ECO:0000259" key="2">
    <source>
        <dbReference type="PROSITE" id="PS50940"/>
    </source>
</evidence>
<dbReference type="PROSITE" id="PS50940">
    <property type="entry name" value="CHIT_BIND_II"/>
    <property type="match status" value="1"/>
</dbReference>
<comment type="caution">
    <text evidence="3">The sequence shown here is derived from an EMBL/GenBank/DDBJ whole genome shotgun (WGS) entry which is preliminary data.</text>
</comment>
<reference evidence="3 4" key="1">
    <citation type="submission" date="2018-04" db="EMBL/GenBank/DDBJ databases">
        <authorList>
            <person name="Zhang X."/>
            <person name="Yuan J."/>
            <person name="Li F."/>
            <person name="Xiang J."/>
        </authorList>
    </citation>
    <scope>NUCLEOTIDE SEQUENCE [LARGE SCALE GENOMIC DNA]</scope>
    <source>
        <tissue evidence="3">Muscle</tissue>
    </source>
</reference>
<evidence type="ECO:0000313" key="3">
    <source>
        <dbReference type="EMBL" id="ROT65561.1"/>
    </source>
</evidence>
<feature type="signal peptide" evidence="1">
    <location>
        <begin position="1"/>
        <end position="19"/>
    </location>
</feature>
<dbReference type="Pfam" id="PF01607">
    <property type="entry name" value="CBM_14"/>
    <property type="match status" value="1"/>
</dbReference>
<dbReference type="SMART" id="SM00494">
    <property type="entry name" value="ChtBD2"/>
    <property type="match status" value="3"/>
</dbReference>
<dbReference type="InterPro" id="IPR036508">
    <property type="entry name" value="Chitin-bd_dom_sf"/>
</dbReference>
<evidence type="ECO:0000313" key="4">
    <source>
        <dbReference type="Proteomes" id="UP000283509"/>
    </source>
</evidence>
<dbReference type="SUPFAM" id="SSF57625">
    <property type="entry name" value="Invertebrate chitin-binding proteins"/>
    <property type="match status" value="1"/>
</dbReference>
<dbReference type="GO" id="GO:0008061">
    <property type="term" value="F:chitin binding"/>
    <property type="evidence" value="ECO:0007669"/>
    <property type="project" value="InterPro"/>
</dbReference>
<name>A0A3R7LX56_PENVA</name>
<dbReference type="Gene3D" id="2.170.140.10">
    <property type="entry name" value="Chitin binding domain"/>
    <property type="match status" value="1"/>
</dbReference>
<proteinExistence type="predicted"/>
<sequence length="276" mass="29660">MLNPVQKAIVLLGVCVAVAVCVDKCSPDCTGKPAGFMVPDPMDCKQFYYCLNGEFPMDHPFPCGPGMIFDVILNKCQVGTDCTAQCPTAVPNCHFTCDATYDLVRDPSSCSQYFQCLPHGLEGPFACGSGTPYFNGENCVDDEGACCSDQCTAYCEAAMTQIADPKNCTNYYICLAPGLASEENHFPPSATLTSSPSVTSTTMETSTTVCIDSLVCTVPGAFSKCNTCDKEFFYCDTIGQEAGVYTCTGDLVFNPDPAYPFCVLPTNCPYHPPYED</sequence>
<reference evidence="3 4" key="2">
    <citation type="submission" date="2019-01" db="EMBL/GenBank/DDBJ databases">
        <title>The decoding of complex shrimp genome reveals the adaptation for benthos swimmer, frequently molting mechanism and breeding impact on genome.</title>
        <authorList>
            <person name="Sun Y."/>
            <person name="Gao Y."/>
            <person name="Yu Y."/>
        </authorList>
    </citation>
    <scope>NUCLEOTIDE SEQUENCE [LARGE SCALE GENOMIC DNA]</scope>
    <source>
        <tissue evidence="3">Muscle</tissue>
    </source>
</reference>
<dbReference type="EMBL" id="QCYY01003069">
    <property type="protein sequence ID" value="ROT65561.1"/>
    <property type="molecule type" value="Genomic_DNA"/>
</dbReference>
<dbReference type="GO" id="GO:0005576">
    <property type="term" value="C:extracellular region"/>
    <property type="evidence" value="ECO:0007669"/>
    <property type="project" value="InterPro"/>
</dbReference>
<organism evidence="3 4">
    <name type="scientific">Penaeus vannamei</name>
    <name type="common">Whiteleg shrimp</name>
    <name type="synonym">Litopenaeus vannamei</name>
    <dbReference type="NCBI Taxonomy" id="6689"/>
    <lineage>
        <taxon>Eukaryota</taxon>
        <taxon>Metazoa</taxon>
        <taxon>Ecdysozoa</taxon>
        <taxon>Arthropoda</taxon>
        <taxon>Crustacea</taxon>
        <taxon>Multicrustacea</taxon>
        <taxon>Malacostraca</taxon>
        <taxon>Eumalacostraca</taxon>
        <taxon>Eucarida</taxon>
        <taxon>Decapoda</taxon>
        <taxon>Dendrobranchiata</taxon>
        <taxon>Penaeoidea</taxon>
        <taxon>Penaeidae</taxon>
        <taxon>Penaeus</taxon>
    </lineage>
</organism>
<feature type="domain" description="Chitin-binding type-2" evidence="2">
    <location>
        <begin position="26"/>
        <end position="84"/>
    </location>
</feature>
<dbReference type="AlphaFoldDB" id="A0A3R7LX56"/>
<feature type="chain" id="PRO_5018743108" evidence="1">
    <location>
        <begin position="20"/>
        <end position="276"/>
    </location>
</feature>
<gene>
    <name evidence="3" type="ORF">C7M84_016458</name>
</gene>
<accession>A0A3R7LX56</accession>
<dbReference type="Proteomes" id="UP000283509">
    <property type="component" value="Unassembled WGS sequence"/>
</dbReference>
<protein>
    <submittedName>
        <fullName evidence="3">Peritrophin-44-like protein</fullName>
    </submittedName>
</protein>
<keyword evidence="1" id="KW-0732">Signal</keyword>